<accession>A0ABR2K9L4</accession>
<reference evidence="1 2" key="1">
    <citation type="submission" date="2024-04" db="EMBL/GenBank/DDBJ databases">
        <title>Tritrichomonas musculus Genome.</title>
        <authorList>
            <person name="Alves-Ferreira E."/>
            <person name="Grigg M."/>
            <person name="Lorenzi H."/>
            <person name="Galac M."/>
        </authorList>
    </citation>
    <scope>NUCLEOTIDE SEQUENCE [LARGE SCALE GENOMIC DNA]</scope>
    <source>
        <strain evidence="1 2">EAF2021</strain>
    </source>
</reference>
<evidence type="ECO:0000313" key="2">
    <source>
        <dbReference type="Proteomes" id="UP001470230"/>
    </source>
</evidence>
<dbReference type="InterPro" id="IPR016024">
    <property type="entry name" value="ARM-type_fold"/>
</dbReference>
<proteinExistence type="predicted"/>
<comment type="caution">
    <text evidence="1">The sequence shown here is derived from an EMBL/GenBank/DDBJ whole genome shotgun (WGS) entry which is preliminary data.</text>
</comment>
<dbReference type="EMBL" id="JAPFFF010000006">
    <property type="protein sequence ID" value="KAK8887801.1"/>
    <property type="molecule type" value="Genomic_DNA"/>
</dbReference>
<sequence length="417" mass="47917">MNYLNNDSIDLRRPLRESDSKLCITPEIIEQIPFYLAHFEVAENRDILYSILASLKTPEPYGIHLYLYQIVFGEGNSNISTQHKLLDSTAQDFLNVSGSLPSFPFLLFSNEECITQLLNFLVPPINESKFVCATKFICSIFDHNHQRNFIPLSIYESIFQLICSNLNLTLILSSILLYSEELPKDIFPLIFPILEKHLQQRDLFVARGAMFILFELQRAKIPFDLGLIIECENKFIDSIDPEIIYELLLLMKNAPEPPYQCLERILKLVDSKNPKLMKEALSILSIFGHDWNDDQKDLISNSLISLFNRSPLENNNVAFIMMTVEVLITIDRLPINNINFFTKVIEMIDVWDNYSSVLLAIYTMLVKTNSVSPTTAEEMLVIIKSSLSFELLVLDNNAEVANLAQEILKIDSFNEDR</sequence>
<evidence type="ECO:0000313" key="1">
    <source>
        <dbReference type="EMBL" id="KAK8887801.1"/>
    </source>
</evidence>
<gene>
    <name evidence="1" type="ORF">M9Y10_038858</name>
</gene>
<dbReference type="SUPFAM" id="SSF48371">
    <property type="entry name" value="ARM repeat"/>
    <property type="match status" value="1"/>
</dbReference>
<organism evidence="1 2">
    <name type="scientific">Tritrichomonas musculus</name>
    <dbReference type="NCBI Taxonomy" id="1915356"/>
    <lineage>
        <taxon>Eukaryota</taxon>
        <taxon>Metamonada</taxon>
        <taxon>Parabasalia</taxon>
        <taxon>Tritrichomonadida</taxon>
        <taxon>Tritrichomonadidae</taxon>
        <taxon>Tritrichomonas</taxon>
    </lineage>
</organism>
<dbReference type="Proteomes" id="UP001470230">
    <property type="component" value="Unassembled WGS sequence"/>
</dbReference>
<name>A0ABR2K9L4_9EUKA</name>
<keyword evidence="2" id="KW-1185">Reference proteome</keyword>
<protein>
    <submittedName>
        <fullName evidence="1">Uncharacterized protein</fullName>
    </submittedName>
</protein>